<dbReference type="EMBL" id="JRXE01000010">
    <property type="protein sequence ID" value="KOC90421.1"/>
    <property type="molecule type" value="Genomic_DNA"/>
</dbReference>
<organism evidence="2 4">
    <name type="scientific">Winslowiella iniecta</name>
    <dbReference type="NCBI Taxonomy" id="1560201"/>
    <lineage>
        <taxon>Bacteria</taxon>
        <taxon>Pseudomonadati</taxon>
        <taxon>Pseudomonadota</taxon>
        <taxon>Gammaproteobacteria</taxon>
        <taxon>Enterobacterales</taxon>
        <taxon>Erwiniaceae</taxon>
        <taxon>Winslowiella</taxon>
    </lineage>
</organism>
<evidence type="ECO:0000313" key="1">
    <source>
        <dbReference type="EMBL" id="KOC88961.1"/>
    </source>
</evidence>
<dbReference type="Proteomes" id="UP000037088">
    <property type="component" value="Unassembled WGS sequence"/>
</dbReference>
<accession>A0A0L7T5G2</accession>
<evidence type="ECO:0000313" key="3">
    <source>
        <dbReference type="Proteomes" id="UP000036851"/>
    </source>
</evidence>
<protein>
    <submittedName>
        <fullName evidence="2">Uncharacterized protein</fullName>
    </submittedName>
</protein>
<dbReference type="Proteomes" id="UP000036851">
    <property type="component" value="Unassembled WGS sequence"/>
</dbReference>
<reference evidence="3 4" key="1">
    <citation type="journal article" date="2015" name="Int. J. Syst. Evol. Microbiol.">
        <title>Erwinia iniecta sp. nov., isolated from Russian wheat aphids (Diuraphis noxia).</title>
        <authorList>
            <person name="Campillo T."/>
            <person name="Luna E."/>
            <person name="Portier P."/>
            <person name="Fischer-Le Saux M."/>
            <person name="Lapitan N."/>
            <person name="Tisserat N.A."/>
            <person name="Leach J.E."/>
        </authorList>
    </citation>
    <scope>NUCLEOTIDE SEQUENCE [LARGE SCALE GENOMIC DNA]</scope>
    <source>
        <strain evidence="2 4">B120</strain>
        <strain evidence="1 3">B149</strain>
    </source>
</reference>
<proteinExistence type="predicted"/>
<keyword evidence="4" id="KW-1185">Reference proteome</keyword>
<evidence type="ECO:0000313" key="2">
    <source>
        <dbReference type="EMBL" id="KOC90421.1"/>
    </source>
</evidence>
<gene>
    <name evidence="2" type="ORF">NG42_08485</name>
    <name evidence="1" type="ORF">NG43_19375</name>
</gene>
<comment type="caution">
    <text evidence="2">The sequence shown here is derived from an EMBL/GenBank/DDBJ whole genome shotgun (WGS) entry which is preliminary data.</text>
</comment>
<sequence length="71" mass="7718">MMSQLFGGKKWQNIVEALVISLKTVKEHQKLAVKEVKAAEVILRMIRSGLPKQAKKGAAAAVKSSNSLTVE</sequence>
<evidence type="ECO:0000313" key="4">
    <source>
        <dbReference type="Proteomes" id="UP000037088"/>
    </source>
</evidence>
<name>A0A0L7T5G2_9GAMM</name>
<dbReference type="EMBL" id="JRXF01000040">
    <property type="protein sequence ID" value="KOC88961.1"/>
    <property type="molecule type" value="Genomic_DNA"/>
</dbReference>
<dbReference type="AlphaFoldDB" id="A0A0L7T5G2"/>